<dbReference type="AlphaFoldDB" id="A0ABD0KUP3"/>
<evidence type="ECO:0000313" key="2">
    <source>
        <dbReference type="Proteomes" id="UP001519460"/>
    </source>
</evidence>
<organism evidence="1 2">
    <name type="scientific">Batillaria attramentaria</name>
    <dbReference type="NCBI Taxonomy" id="370345"/>
    <lineage>
        <taxon>Eukaryota</taxon>
        <taxon>Metazoa</taxon>
        <taxon>Spiralia</taxon>
        <taxon>Lophotrochozoa</taxon>
        <taxon>Mollusca</taxon>
        <taxon>Gastropoda</taxon>
        <taxon>Caenogastropoda</taxon>
        <taxon>Sorbeoconcha</taxon>
        <taxon>Cerithioidea</taxon>
        <taxon>Batillariidae</taxon>
        <taxon>Batillaria</taxon>
    </lineage>
</organism>
<keyword evidence="2" id="KW-1185">Reference proteome</keyword>
<comment type="caution">
    <text evidence="1">The sequence shown here is derived from an EMBL/GenBank/DDBJ whole genome shotgun (WGS) entry which is preliminary data.</text>
</comment>
<evidence type="ECO:0000313" key="1">
    <source>
        <dbReference type="EMBL" id="KAK7490816.1"/>
    </source>
</evidence>
<accession>A0ABD0KUP3</accession>
<dbReference type="EMBL" id="JACVVK020000122">
    <property type="protein sequence ID" value="KAK7490816.1"/>
    <property type="molecule type" value="Genomic_DNA"/>
</dbReference>
<protein>
    <submittedName>
        <fullName evidence="1">Uncharacterized protein</fullName>
    </submittedName>
</protein>
<sequence>MPQPIHSHMAGITELLSESPNGLCGSSTTPQSTLSIGPKFRALEPWEQTLTILSSDFGVESLFAVEFVTVLGFERKRQCLHVVCETLCKAAVFVPRCVQRSGNIPGAVHTGRGATRLDMMLLGTGHKAGRAASS</sequence>
<name>A0ABD0KUP3_9CAEN</name>
<gene>
    <name evidence="1" type="ORF">BaRGS_00017872</name>
</gene>
<reference evidence="1 2" key="1">
    <citation type="journal article" date="2023" name="Sci. Data">
        <title>Genome assembly of the Korean intertidal mud-creeper Batillaria attramentaria.</title>
        <authorList>
            <person name="Patra A.K."/>
            <person name="Ho P.T."/>
            <person name="Jun S."/>
            <person name="Lee S.J."/>
            <person name="Kim Y."/>
            <person name="Won Y.J."/>
        </authorList>
    </citation>
    <scope>NUCLEOTIDE SEQUENCE [LARGE SCALE GENOMIC DNA]</scope>
    <source>
        <strain evidence="1">Wonlab-2016</strain>
    </source>
</reference>
<feature type="non-terminal residue" evidence="1">
    <location>
        <position position="134"/>
    </location>
</feature>
<dbReference type="Proteomes" id="UP001519460">
    <property type="component" value="Unassembled WGS sequence"/>
</dbReference>
<proteinExistence type="predicted"/>